<comment type="cofactor">
    <cofactor evidence="1">
        <name>Mg(2+)</name>
        <dbReference type="ChEBI" id="CHEBI:18420"/>
    </cofactor>
</comment>
<evidence type="ECO:0000256" key="3">
    <source>
        <dbReference type="ARBA" id="ARBA00022723"/>
    </source>
</evidence>
<comment type="caution">
    <text evidence="7">The sequence shown here is derived from an EMBL/GenBank/DDBJ whole genome shotgun (WGS) entry which is preliminary data.</text>
</comment>
<dbReference type="GO" id="GO:0003872">
    <property type="term" value="F:6-phosphofructokinase activity"/>
    <property type="evidence" value="ECO:0007669"/>
    <property type="project" value="InterPro"/>
</dbReference>
<evidence type="ECO:0000256" key="5">
    <source>
        <dbReference type="ARBA" id="ARBA00022842"/>
    </source>
</evidence>
<keyword evidence="5" id="KW-0460">Magnesium</keyword>
<evidence type="ECO:0000256" key="2">
    <source>
        <dbReference type="ARBA" id="ARBA00022679"/>
    </source>
</evidence>
<dbReference type="Gene3D" id="3.40.50.460">
    <property type="entry name" value="Phosphofructokinase domain"/>
    <property type="match status" value="1"/>
</dbReference>
<protein>
    <recommendedName>
        <fullName evidence="6">Phosphofructokinase domain-containing protein</fullName>
    </recommendedName>
</protein>
<dbReference type="InterPro" id="IPR022953">
    <property type="entry name" value="ATP_PFK"/>
</dbReference>
<dbReference type="Pfam" id="PF00365">
    <property type="entry name" value="PFK"/>
    <property type="match status" value="1"/>
</dbReference>
<dbReference type="GO" id="GO:0046872">
    <property type="term" value="F:metal ion binding"/>
    <property type="evidence" value="ECO:0007669"/>
    <property type="project" value="UniProtKB-KW"/>
</dbReference>
<dbReference type="PRINTS" id="PR00476">
    <property type="entry name" value="PHFRCTKINASE"/>
</dbReference>
<feature type="non-terminal residue" evidence="7">
    <location>
        <position position="269"/>
    </location>
</feature>
<dbReference type="SUPFAM" id="SSF53784">
    <property type="entry name" value="Phosphofructokinase"/>
    <property type="match status" value="1"/>
</dbReference>
<dbReference type="PANTHER" id="PTHR45770">
    <property type="entry name" value="ATP-DEPENDENT 6-PHOSPHOFRUCTOKINASE 1"/>
    <property type="match status" value="1"/>
</dbReference>
<evidence type="ECO:0000259" key="6">
    <source>
        <dbReference type="Pfam" id="PF00365"/>
    </source>
</evidence>
<keyword evidence="2" id="KW-0808">Transferase</keyword>
<evidence type="ECO:0000256" key="4">
    <source>
        <dbReference type="ARBA" id="ARBA00022777"/>
    </source>
</evidence>
<accession>X1TEJ4</accession>
<evidence type="ECO:0000256" key="1">
    <source>
        <dbReference type="ARBA" id="ARBA00001946"/>
    </source>
</evidence>
<reference evidence="7" key="1">
    <citation type="journal article" date="2014" name="Front. Microbiol.">
        <title>High frequency of phylogenetically diverse reductive dehalogenase-homologous genes in deep subseafloor sedimentary metagenomes.</title>
        <authorList>
            <person name="Kawai M."/>
            <person name="Futagami T."/>
            <person name="Toyoda A."/>
            <person name="Takaki Y."/>
            <person name="Nishi S."/>
            <person name="Hori S."/>
            <person name="Arai W."/>
            <person name="Tsubouchi T."/>
            <person name="Morono Y."/>
            <person name="Uchiyama I."/>
            <person name="Ito T."/>
            <person name="Fujiyama A."/>
            <person name="Inagaki F."/>
            <person name="Takami H."/>
        </authorList>
    </citation>
    <scope>NUCLEOTIDE SEQUENCE</scope>
    <source>
        <strain evidence="7">Expedition CK06-06</strain>
    </source>
</reference>
<sequence length="269" mass="29801">QDVVAIHKLGGSLLGSSRGKQDPRKIVEFLEKQKIDILFVVGGDGTLRAALEITREIERRKQKISLIGIPKTIDNDILHIDQSFGFETAFSEAVRSIVSAHNEARGVPNGIGLVKVMGRYSGFIACHAALAMNDVNFVLIPEVPFRLYGENGFLEALKQRLLHRKHAVIVVAEGAGQGLIKEKELGSDASGNLRLKDIGLFLKERINAYFKEIKMEANLKYIDPSYMIRSVPASPQDSIYCLRLAEYAVHAAMSGRTKMVVGRRHGFFV</sequence>
<dbReference type="GO" id="GO:0006002">
    <property type="term" value="P:fructose 6-phosphate metabolic process"/>
    <property type="evidence" value="ECO:0007669"/>
    <property type="project" value="InterPro"/>
</dbReference>
<evidence type="ECO:0000313" key="7">
    <source>
        <dbReference type="EMBL" id="GAI89791.1"/>
    </source>
</evidence>
<feature type="domain" description="Phosphofructokinase" evidence="6">
    <location>
        <begin position="2"/>
        <end position="251"/>
    </location>
</feature>
<dbReference type="InterPro" id="IPR000023">
    <property type="entry name" value="Phosphofructokinase_dom"/>
</dbReference>
<keyword evidence="4" id="KW-0418">Kinase</keyword>
<dbReference type="EMBL" id="BARW01021584">
    <property type="protein sequence ID" value="GAI89791.1"/>
    <property type="molecule type" value="Genomic_DNA"/>
</dbReference>
<proteinExistence type="predicted"/>
<name>X1TEJ4_9ZZZZ</name>
<dbReference type="AlphaFoldDB" id="X1TEJ4"/>
<dbReference type="InterPro" id="IPR050929">
    <property type="entry name" value="PFKA"/>
</dbReference>
<organism evidence="7">
    <name type="scientific">marine sediment metagenome</name>
    <dbReference type="NCBI Taxonomy" id="412755"/>
    <lineage>
        <taxon>unclassified sequences</taxon>
        <taxon>metagenomes</taxon>
        <taxon>ecological metagenomes</taxon>
    </lineage>
</organism>
<gene>
    <name evidence="7" type="ORF">S12H4_36230</name>
</gene>
<feature type="non-terminal residue" evidence="7">
    <location>
        <position position="1"/>
    </location>
</feature>
<dbReference type="InterPro" id="IPR035966">
    <property type="entry name" value="PKF_sf"/>
</dbReference>
<keyword evidence="3" id="KW-0479">Metal-binding</keyword>
<dbReference type="UniPathway" id="UPA00109">
    <property type="reaction ID" value="UER00182"/>
</dbReference>
<dbReference type="NCBIfam" id="NF005301">
    <property type="entry name" value="PRK06830.1"/>
    <property type="match status" value="1"/>
</dbReference>